<comment type="cofactor">
    <cofactor evidence="1 8 9">
        <name>pyridoxal 5'-phosphate</name>
        <dbReference type="ChEBI" id="CHEBI:597326"/>
    </cofactor>
</comment>
<feature type="domain" description="Glycine cleavage system P-protein N-terminal" evidence="10">
    <location>
        <begin position="463"/>
        <end position="725"/>
    </location>
</feature>
<evidence type="ECO:0000256" key="8">
    <source>
        <dbReference type="HAMAP-Rule" id="MF_00711"/>
    </source>
</evidence>
<dbReference type="GO" id="GO:0019464">
    <property type="term" value="P:glycine decarboxylation via glycine cleavage system"/>
    <property type="evidence" value="ECO:0007669"/>
    <property type="project" value="UniProtKB-UniRule"/>
</dbReference>
<accession>A0A344PHI4</accession>
<protein>
    <recommendedName>
        <fullName evidence="8">Glycine dehydrogenase (decarboxylating)</fullName>
        <ecNumber evidence="8">1.4.4.2</ecNumber>
    </recommendedName>
    <alternativeName>
        <fullName evidence="8">Glycine cleavage system P-protein</fullName>
    </alternativeName>
    <alternativeName>
        <fullName evidence="8">Glycine decarboxylase</fullName>
    </alternativeName>
    <alternativeName>
        <fullName evidence="8">Glycine dehydrogenase (aminomethyl-transferring)</fullName>
    </alternativeName>
</protein>
<comment type="similarity">
    <text evidence="3 8">Belongs to the GcvP family.</text>
</comment>
<evidence type="ECO:0000256" key="2">
    <source>
        <dbReference type="ARBA" id="ARBA00003788"/>
    </source>
</evidence>
<comment type="subunit">
    <text evidence="4 8">The glycine cleavage system is composed of four proteins: P, T, L and H.</text>
</comment>
<evidence type="ECO:0000256" key="4">
    <source>
        <dbReference type="ARBA" id="ARBA00011690"/>
    </source>
</evidence>
<dbReference type="PANTHER" id="PTHR11773">
    <property type="entry name" value="GLYCINE DEHYDROGENASE, DECARBOXYLATING"/>
    <property type="match status" value="1"/>
</dbReference>
<evidence type="ECO:0000256" key="6">
    <source>
        <dbReference type="ARBA" id="ARBA00023002"/>
    </source>
</evidence>
<reference evidence="13" key="1">
    <citation type="submission" date="2018-07" db="EMBL/GenBank/DDBJ databases">
        <title>Genome sequencing of Paracoccus sp. SC2-6.</title>
        <authorList>
            <person name="Heo J."/>
            <person name="Kim S.-J."/>
            <person name="Kwon S.-W."/>
        </authorList>
    </citation>
    <scope>NUCLEOTIDE SEQUENCE [LARGE SCALE GENOMIC DNA]</scope>
    <source>
        <strain evidence="13">SC2-6</strain>
    </source>
</reference>
<evidence type="ECO:0000256" key="1">
    <source>
        <dbReference type="ARBA" id="ARBA00001933"/>
    </source>
</evidence>
<dbReference type="InterPro" id="IPR003437">
    <property type="entry name" value="GcvP"/>
</dbReference>
<dbReference type="PANTHER" id="PTHR11773:SF1">
    <property type="entry name" value="GLYCINE DEHYDROGENASE (DECARBOXYLATING), MITOCHONDRIAL"/>
    <property type="match status" value="1"/>
</dbReference>
<dbReference type="Gene3D" id="3.40.640.10">
    <property type="entry name" value="Type I PLP-dependent aspartate aminotransferase-like (Major domain)"/>
    <property type="match status" value="2"/>
</dbReference>
<dbReference type="AlphaFoldDB" id="A0A344PHI4"/>
<dbReference type="Pfam" id="PF21478">
    <property type="entry name" value="GcvP2_C"/>
    <property type="match status" value="1"/>
</dbReference>
<dbReference type="GO" id="GO:0005960">
    <property type="term" value="C:glycine cleavage complex"/>
    <property type="evidence" value="ECO:0007669"/>
    <property type="project" value="TreeGrafter"/>
</dbReference>
<organism evidence="12 13">
    <name type="scientific">Paracoccus suum</name>
    <dbReference type="NCBI Taxonomy" id="2259340"/>
    <lineage>
        <taxon>Bacteria</taxon>
        <taxon>Pseudomonadati</taxon>
        <taxon>Pseudomonadota</taxon>
        <taxon>Alphaproteobacteria</taxon>
        <taxon>Rhodobacterales</taxon>
        <taxon>Paracoccaceae</taxon>
        <taxon>Paracoccus</taxon>
    </lineage>
</organism>
<feature type="modified residue" description="N6-(pyridoxal phosphate)lysine" evidence="8 9">
    <location>
        <position position="697"/>
    </location>
</feature>
<dbReference type="GO" id="GO:0005829">
    <property type="term" value="C:cytosol"/>
    <property type="evidence" value="ECO:0007669"/>
    <property type="project" value="TreeGrafter"/>
</dbReference>
<dbReference type="InterPro" id="IPR015422">
    <property type="entry name" value="PyrdxlP-dep_Trfase_small"/>
</dbReference>
<dbReference type="GO" id="GO:0004375">
    <property type="term" value="F:glycine dehydrogenase (decarboxylating) activity"/>
    <property type="evidence" value="ECO:0007669"/>
    <property type="project" value="UniProtKB-EC"/>
</dbReference>
<keyword evidence="13" id="KW-1185">Reference proteome</keyword>
<proteinExistence type="inferred from homology"/>
<dbReference type="Proteomes" id="UP000252023">
    <property type="component" value="Chromosome"/>
</dbReference>
<evidence type="ECO:0000256" key="9">
    <source>
        <dbReference type="PIRSR" id="PIRSR603437-50"/>
    </source>
</evidence>
<dbReference type="InterPro" id="IPR015424">
    <property type="entry name" value="PyrdxlP-dep_Trfase"/>
</dbReference>
<dbReference type="FunFam" id="3.40.640.10:FF:000005">
    <property type="entry name" value="Glycine dehydrogenase (decarboxylating), mitochondrial"/>
    <property type="match status" value="1"/>
</dbReference>
<name>A0A344PHI4_9RHOB</name>
<dbReference type="Pfam" id="PF02347">
    <property type="entry name" value="GDC-P"/>
    <property type="match status" value="2"/>
</dbReference>
<dbReference type="EMBL" id="CP030918">
    <property type="protein sequence ID" value="AXC48839.1"/>
    <property type="molecule type" value="Genomic_DNA"/>
</dbReference>
<keyword evidence="5 8" id="KW-0663">Pyridoxal phosphate</keyword>
<feature type="domain" description="Glycine cleavage system P-protein N-terminal" evidence="10">
    <location>
        <begin position="16"/>
        <end position="436"/>
    </location>
</feature>
<keyword evidence="6 8" id="KW-0560">Oxidoreductase</keyword>
<evidence type="ECO:0000259" key="11">
    <source>
        <dbReference type="Pfam" id="PF21478"/>
    </source>
</evidence>
<dbReference type="InterPro" id="IPR049315">
    <property type="entry name" value="GDC-P_N"/>
</dbReference>
<comment type="function">
    <text evidence="2 8">The glycine cleavage system catalyzes the degradation of glycine. The P protein binds the alpha-amino group of glycine through its pyridoxal phosphate cofactor; CO(2) is released and the remaining methylamine moiety is then transferred to the lipoamide cofactor of the H protein.</text>
</comment>
<dbReference type="OrthoDB" id="9801272at2"/>
<evidence type="ECO:0000256" key="5">
    <source>
        <dbReference type="ARBA" id="ARBA00022898"/>
    </source>
</evidence>
<dbReference type="SUPFAM" id="SSF53383">
    <property type="entry name" value="PLP-dependent transferases"/>
    <property type="match status" value="2"/>
</dbReference>
<gene>
    <name evidence="8 12" type="primary">gcvP</name>
    <name evidence="12" type="ORF">DRW48_03265</name>
</gene>
<comment type="catalytic activity">
    <reaction evidence="7 8">
        <text>N(6)-[(R)-lipoyl]-L-lysyl-[glycine-cleavage complex H protein] + glycine + H(+) = N(6)-[(R)-S(8)-aminomethyldihydrolipoyl]-L-lysyl-[glycine-cleavage complex H protein] + CO2</text>
        <dbReference type="Rhea" id="RHEA:24304"/>
        <dbReference type="Rhea" id="RHEA-COMP:10494"/>
        <dbReference type="Rhea" id="RHEA-COMP:10495"/>
        <dbReference type="ChEBI" id="CHEBI:15378"/>
        <dbReference type="ChEBI" id="CHEBI:16526"/>
        <dbReference type="ChEBI" id="CHEBI:57305"/>
        <dbReference type="ChEBI" id="CHEBI:83099"/>
        <dbReference type="ChEBI" id="CHEBI:83143"/>
        <dbReference type="EC" id="1.4.4.2"/>
    </reaction>
</comment>
<dbReference type="FunFam" id="3.40.640.10:FF:000007">
    <property type="entry name" value="glycine dehydrogenase (Decarboxylating), mitochondrial"/>
    <property type="match status" value="1"/>
</dbReference>
<evidence type="ECO:0000256" key="3">
    <source>
        <dbReference type="ARBA" id="ARBA00010756"/>
    </source>
</evidence>
<dbReference type="InterPro" id="IPR020581">
    <property type="entry name" value="GDC_P"/>
</dbReference>
<dbReference type="InterPro" id="IPR049316">
    <property type="entry name" value="GDC-P_C"/>
</dbReference>
<dbReference type="GO" id="GO:0030170">
    <property type="term" value="F:pyridoxal phosphate binding"/>
    <property type="evidence" value="ECO:0007669"/>
    <property type="project" value="TreeGrafter"/>
</dbReference>
<dbReference type="HAMAP" id="MF_00711">
    <property type="entry name" value="GcvP"/>
    <property type="match status" value="1"/>
</dbReference>
<feature type="domain" description="Glycine dehydrogenase C-terminal" evidence="11">
    <location>
        <begin position="764"/>
        <end position="884"/>
    </location>
</feature>
<dbReference type="Gene3D" id="3.90.1150.10">
    <property type="entry name" value="Aspartate Aminotransferase, domain 1"/>
    <property type="match status" value="2"/>
</dbReference>
<evidence type="ECO:0000256" key="7">
    <source>
        <dbReference type="ARBA" id="ARBA00049026"/>
    </source>
</evidence>
<sequence length="945" mass="101373">MSLPVTDYDPYDFANRRHIGPSPAEMTEMLSALGLGSLEALIDETVPGSIRQADVLDWPSLSEHELLSKMRDLAKANPRMVSLIGQGYYGTVTPPAIQRNILENPAWYTAYTPYQPEIAQGRLEALLNYQTMVTDLTGLDVANASLLDEATAAAEAMTMAQRSAKAKSLRFFADEALHPQTLAVLRTRAEPLGIEVVSGRANEVPEGIFGAIFQYPGTYGELTDLTAPIEAVHAQGGLAIVATDLMALCVLKSPGEMGADMAVGSAQRFGVQMGYGGPHAAFFACRDALKRSMPGRIVGVSVDARGNRAYRLSLQTREQHIRREKATSNVCTAQALLAVMAGFYAVFHGPKGLRAIATRIHQRTARLAAALREAGATIVNDSFFDTLTVEVGIGQTAVLTAARENGILLRKVGNDRVGISVDETTTDEVLNRLLEVAFGRDAGLPAEAPEGVPEGLVRTSDYLAHPVFQMNRAESEMMRYMRRLSDRDLALDRAMIPLGSCTMKLNAAAEMMPITWPEFADVHPFAPKEVVAGYGAMLSDLEAKLCDITGYDAFSMQPNSGAQGEYAGLLTILAYHRANGDDQRRVCLIPVSAHGTNPASAQMAGMEVVVVKSTATGDIDLDDFAAKAKAAGDRLAACMITYPSTHGVFEETVRDVCRITHEHGGQVYLDGANMNALVGLVKPGEIGSDVSHLNLHKTFAIPHGGGGPGMGPIGVKAHLAPFLPGDPQAADGGAVSAAPFGSASILLISWAYILMMGGAGLTQATRVAILNANYIATRLKGAYPILFLGNRGRCAHECILDTRPFAAHGVTVDDIAKRLIDNGFHAPTMSWPVTGTLMVEPTESETKAELDRFVTALLAIRTEIEDVAQGRVEATASPLRHAPHTVEDLVGDWDRPYPREQGCFPPGSFRVDKYWPPVGRVDNVAGDRNLICTCPPLEDYAQAAE</sequence>
<dbReference type="EC" id="1.4.4.2" evidence="8"/>
<evidence type="ECO:0000259" key="10">
    <source>
        <dbReference type="Pfam" id="PF02347"/>
    </source>
</evidence>
<dbReference type="CDD" id="cd00613">
    <property type="entry name" value="GDC-P"/>
    <property type="match status" value="2"/>
</dbReference>
<dbReference type="NCBIfam" id="TIGR00461">
    <property type="entry name" value="gcvP"/>
    <property type="match status" value="1"/>
</dbReference>
<dbReference type="KEGG" id="pars:DRW48_03265"/>
<dbReference type="NCBIfam" id="NF003346">
    <property type="entry name" value="PRK04366.1"/>
    <property type="match status" value="1"/>
</dbReference>
<evidence type="ECO:0000313" key="12">
    <source>
        <dbReference type="EMBL" id="AXC48839.1"/>
    </source>
</evidence>
<dbReference type="RefSeq" id="WP_114075158.1">
    <property type="nucleotide sequence ID" value="NZ_CP030918.1"/>
</dbReference>
<dbReference type="GO" id="GO:0016594">
    <property type="term" value="F:glycine binding"/>
    <property type="evidence" value="ECO:0007669"/>
    <property type="project" value="TreeGrafter"/>
</dbReference>
<dbReference type="InterPro" id="IPR015421">
    <property type="entry name" value="PyrdxlP-dep_Trfase_major"/>
</dbReference>
<evidence type="ECO:0000313" key="13">
    <source>
        <dbReference type="Proteomes" id="UP000252023"/>
    </source>
</evidence>